<protein>
    <recommendedName>
        <fullName evidence="5">VanZ-like domain-containing protein</fullName>
    </recommendedName>
</protein>
<keyword evidence="1" id="KW-0812">Transmembrane</keyword>
<accession>A0A660SKI5</accession>
<keyword evidence="1" id="KW-1133">Transmembrane helix</keyword>
<feature type="transmembrane region" description="Helical" evidence="1">
    <location>
        <begin position="115"/>
        <end position="132"/>
    </location>
</feature>
<dbReference type="Pfam" id="PF10043">
    <property type="entry name" value="DUF2279"/>
    <property type="match status" value="1"/>
</dbReference>
<organism evidence="3 4">
    <name type="scientific">candidate division TA06 bacterium</name>
    <dbReference type="NCBI Taxonomy" id="2250710"/>
    <lineage>
        <taxon>Bacteria</taxon>
        <taxon>Bacteria division TA06</taxon>
    </lineage>
</organism>
<dbReference type="AlphaFoldDB" id="A0A660SKI5"/>
<proteinExistence type="predicted"/>
<name>A0A660SKI5_UNCT6</name>
<evidence type="ECO:0000256" key="1">
    <source>
        <dbReference type="SAM" id="Phobius"/>
    </source>
</evidence>
<evidence type="ECO:0000256" key="2">
    <source>
        <dbReference type="SAM" id="SignalP"/>
    </source>
</evidence>
<dbReference type="Proteomes" id="UP000271125">
    <property type="component" value="Unassembled WGS sequence"/>
</dbReference>
<keyword evidence="2" id="KW-0732">Signal</keyword>
<dbReference type="EMBL" id="QNBD01000097">
    <property type="protein sequence ID" value="RKX71274.1"/>
    <property type="molecule type" value="Genomic_DNA"/>
</dbReference>
<feature type="transmembrane region" description="Helical" evidence="1">
    <location>
        <begin position="55"/>
        <end position="73"/>
    </location>
</feature>
<dbReference type="PANTHER" id="PTHR35462">
    <property type="match status" value="1"/>
</dbReference>
<sequence length="134" mass="15298">MKYLLISLIVSLMFTSIVFCNDKIDNTFSDDSSSIKLNEYNINDKWLSYDKLHHFYYSASLTGLSYLSMHYILKIDNSDKNLSRVLSGCSVLSLGIIKELIDRTHSSTGFSYKDLTLDLLGVLTGLILFSIYER</sequence>
<gene>
    <name evidence="3" type="ORF">DRP43_02615</name>
</gene>
<feature type="chain" id="PRO_5024894238" description="VanZ-like domain-containing protein" evidence="2">
    <location>
        <begin position="21"/>
        <end position="134"/>
    </location>
</feature>
<reference evidence="3 4" key="1">
    <citation type="submission" date="2018-06" db="EMBL/GenBank/DDBJ databases">
        <title>Extensive metabolic versatility and redundancy in microbially diverse, dynamic hydrothermal sediments.</title>
        <authorList>
            <person name="Dombrowski N."/>
            <person name="Teske A."/>
            <person name="Baker B.J."/>
        </authorList>
    </citation>
    <scope>NUCLEOTIDE SEQUENCE [LARGE SCALE GENOMIC DNA]</scope>
    <source>
        <strain evidence="3">B10_G13</strain>
    </source>
</reference>
<evidence type="ECO:0000313" key="4">
    <source>
        <dbReference type="Proteomes" id="UP000271125"/>
    </source>
</evidence>
<comment type="caution">
    <text evidence="3">The sequence shown here is derived from an EMBL/GenBank/DDBJ whole genome shotgun (WGS) entry which is preliminary data.</text>
</comment>
<keyword evidence="1" id="KW-0472">Membrane</keyword>
<evidence type="ECO:0000313" key="3">
    <source>
        <dbReference type="EMBL" id="RKX71274.1"/>
    </source>
</evidence>
<feature type="signal peptide" evidence="2">
    <location>
        <begin position="1"/>
        <end position="20"/>
    </location>
</feature>
<evidence type="ECO:0008006" key="5">
    <source>
        <dbReference type="Google" id="ProtNLM"/>
    </source>
</evidence>
<dbReference type="PANTHER" id="PTHR35462:SF2">
    <property type="entry name" value="TRANSMEMBRANE PROTEIN"/>
    <property type="match status" value="1"/>
</dbReference>
<dbReference type="InterPro" id="IPR018736">
    <property type="entry name" value="DUF2279_periplasmic_lipo"/>
</dbReference>